<dbReference type="GO" id="GO:0008496">
    <property type="term" value="F:mannan endo-1,6-alpha-mannosidase activity"/>
    <property type="evidence" value="ECO:0007669"/>
    <property type="project" value="UniProtKB-UniRule"/>
</dbReference>
<comment type="catalytic activity">
    <reaction evidence="1 10">
        <text>Random hydrolysis of (1-&gt;6)-alpha-D-mannosidic linkages in unbranched (1-&gt;6)-mannans.</text>
        <dbReference type="EC" id="3.2.1.101"/>
    </reaction>
</comment>
<dbReference type="GO" id="GO:0012505">
    <property type="term" value="C:endomembrane system"/>
    <property type="evidence" value="ECO:0007669"/>
    <property type="project" value="UniProtKB-SubCell"/>
</dbReference>
<proteinExistence type="inferred from homology"/>
<dbReference type="InterPro" id="IPR005198">
    <property type="entry name" value="Glyco_hydro_76"/>
</dbReference>
<dbReference type="GO" id="GO:0016052">
    <property type="term" value="P:carbohydrate catabolic process"/>
    <property type="evidence" value="ECO:0007669"/>
    <property type="project" value="InterPro"/>
</dbReference>
<evidence type="ECO:0000256" key="4">
    <source>
        <dbReference type="ARBA" id="ARBA00012350"/>
    </source>
</evidence>
<evidence type="ECO:0000256" key="7">
    <source>
        <dbReference type="ARBA" id="ARBA00023136"/>
    </source>
</evidence>
<evidence type="ECO:0000256" key="8">
    <source>
        <dbReference type="ARBA" id="ARBA00023180"/>
    </source>
</evidence>
<reference evidence="15" key="2">
    <citation type="journal article" date="2015" name="PLoS Genet.">
        <title>The dynamic genome and transcriptome of the human fungal pathogen Blastomyces and close relative Emmonsia.</title>
        <authorList>
            <person name="Munoz J.F."/>
            <person name="Gauthier G.M."/>
            <person name="Desjardins C.A."/>
            <person name="Gallo J.E."/>
            <person name="Holder J."/>
            <person name="Sullivan T.D."/>
            <person name="Marty A.J."/>
            <person name="Carmen J.C."/>
            <person name="Chen Z."/>
            <person name="Ding L."/>
            <person name="Gujja S."/>
            <person name="Magrini V."/>
            <person name="Misas E."/>
            <person name="Mitreva M."/>
            <person name="Priest M."/>
            <person name="Saif S."/>
            <person name="Whiston E.A."/>
            <person name="Young S."/>
            <person name="Zeng Q."/>
            <person name="Goldman W.E."/>
            <person name="Mardis E.R."/>
            <person name="Taylor J.W."/>
            <person name="McEwen J.G."/>
            <person name="Clay O.K."/>
            <person name="Klein B.S."/>
            <person name="Cuomo C.A."/>
        </authorList>
    </citation>
    <scope>NUCLEOTIDE SEQUENCE [LARGE SCALE GENOMIC DNA]</scope>
    <source>
        <strain evidence="15">SLH14081</strain>
    </source>
</reference>
<dbReference type="KEGG" id="bgh:BDBG_08710"/>
<feature type="chain" id="PRO_5010068434" description="Mannan endo-1,6-alpha-mannosidase" evidence="13">
    <location>
        <begin position="34"/>
        <end position="468"/>
    </location>
</feature>
<comment type="similarity">
    <text evidence="3 10">Belongs to the glycosyl hydrolase 76 family.</text>
</comment>
<evidence type="ECO:0000256" key="3">
    <source>
        <dbReference type="ARBA" id="ARBA00009699"/>
    </source>
</evidence>
<dbReference type="SUPFAM" id="SSF48208">
    <property type="entry name" value="Six-hairpin glycosidases"/>
    <property type="match status" value="1"/>
</dbReference>
<organism evidence="14 15">
    <name type="scientific">Blastomyces gilchristii (strain SLH14081)</name>
    <name type="common">Blastomyces dermatitidis</name>
    <dbReference type="NCBI Taxonomy" id="559298"/>
    <lineage>
        <taxon>Eukaryota</taxon>
        <taxon>Fungi</taxon>
        <taxon>Dikarya</taxon>
        <taxon>Ascomycota</taxon>
        <taxon>Pezizomycotina</taxon>
        <taxon>Eurotiomycetes</taxon>
        <taxon>Eurotiomycetidae</taxon>
        <taxon>Onygenales</taxon>
        <taxon>Ajellomycetaceae</taxon>
        <taxon>Blastomyces</taxon>
    </lineage>
</organism>
<keyword evidence="12" id="KW-0812">Transmembrane</keyword>
<evidence type="ECO:0000256" key="1">
    <source>
        <dbReference type="ARBA" id="ARBA00001452"/>
    </source>
</evidence>
<dbReference type="Pfam" id="PF03663">
    <property type="entry name" value="Glyco_hydro_76"/>
    <property type="match status" value="1"/>
</dbReference>
<dbReference type="OrthoDB" id="4187847at2759"/>
<sequence>MRLRASSSPPPSPAQSWLLTSQALLLLTVPIHAVNLNVTNDESVIKVAQELAKGLRSYYTGDAPGNVPGTLPPPYYWWEAGGMFGGLIDYWFYTGDSTYNSIIIQAMVHQASPTRNFMPVNQTRSEGNDDQSFWALAAMAAAERNFPSPPPDQPDWLALVQGTFNSQAARWDTETCGGGLKWQIYPFNSGYDYKNTISNGCFFNIGARLATYTGNKSYAVWAEKAWDWIESVGLVTDNYQFLDGADDEQNCTKPDPIRWTYNAGVNMLGTAHMYKFTNGSDKWRTRLQGILDALDIFLRPETSILFESACEPYNTCKTDQLSFKAYLVRWMAATTQVAPFTAKRIMPILAASAAGAAKACAEGAGPDLTTACSLKWDVGKFEGVTGVGQQLAALEVVQSNMVRSVPPPVSASTGGTSKGDPGAGYRHNSDVPPEIATRRITVGDRAAAGILTVILLGSIVGGAYVLFT</sequence>
<keyword evidence="5 13" id="KW-0732">Signal</keyword>
<keyword evidence="7 12" id="KW-0472">Membrane</keyword>
<dbReference type="Proteomes" id="UP000002038">
    <property type="component" value="Unassembled WGS sequence"/>
</dbReference>
<dbReference type="GeneID" id="8501502"/>
<dbReference type="PIRSF" id="PIRSF016302">
    <property type="entry name" value="Man_a_manosd"/>
    <property type="match status" value="1"/>
</dbReference>
<dbReference type="STRING" id="559298.A0A179V237"/>
<evidence type="ECO:0000313" key="14">
    <source>
        <dbReference type="EMBL" id="OAT13519.1"/>
    </source>
</evidence>
<keyword evidence="12" id="KW-1133">Transmembrane helix</keyword>
<dbReference type="GO" id="GO:0009272">
    <property type="term" value="P:fungal-type cell wall biogenesis"/>
    <property type="evidence" value="ECO:0007669"/>
    <property type="project" value="TreeGrafter"/>
</dbReference>
<name>A0A179V237_BLAGS</name>
<evidence type="ECO:0000256" key="11">
    <source>
        <dbReference type="SAM" id="MobiDB-lite"/>
    </source>
</evidence>
<dbReference type="InterPro" id="IPR014480">
    <property type="entry name" value="Mannan-1_6-alpha_mannosidase"/>
</dbReference>
<keyword evidence="9 10" id="KW-0326">Glycosidase</keyword>
<dbReference type="AlphaFoldDB" id="A0A179V237"/>
<reference evidence="14" key="1">
    <citation type="submission" date="2009-02" db="EMBL/GenBank/DDBJ databases">
        <title>The Genome Sequence of Blastomyces dermatitidis strain SLH14081.</title>
        <authorList>
            <consortium name="The Broad Institute Genome Sequencing Platform"/>
            <consortium name="Broad Institute Microbial Sequencing Center."/>
            <person name="Champion M."/>
            <person name="Cuomo C."/>
            <person name="Ma L.-J."/>
            <person name="Henn M.R."/>
            <person name="Klein B."/>
            <person name="Goldman B."/>
            <person name="Young S."/>
            <person name="Kodira C.D."/>
            <person name="Zeng Q."/>
            <person name="Koehrsen M."/>
            <person name="Alvarado L."/>
            <person name="Berlin A.M."/>
            <person name="Heiman D.I."/>
            <person name="Hepburn T.A."/>
            <person name="Saif S."/>
            <person name="Shea T.D."/>
            <person name="Shenoy N."/>
            <person name="Sykes S."/>
            <person name="Galagan J."/>
            <person name="Nusbaum C."/>
            <person name="Birren B."/>
        </authorList>
    </citation>
    <scope>NUCLEOTIDE SEQUENCE</scope>
    <source>
        <strain evidence="14">SLH14081</strain>
    </source>
</reference>
<dbReference type="RefSeq" id="XP_031580951.1">
    <property type="nucleotide sequence ID" value="XM_031723690.1"/>
</dbReference>
<keyword evidence="6 10" id="KW-0378">Hydrolase</keyword>
<dbReference type="InterPro" id="IPR008928">
    <property type="entry name" value="6-hairpin_glycosidase_sf"/>
</dbReference>
<keyword evidence="8" id="KW-0325">Glycoprotein</keyword>
<protein>
    <recommendedName>
        <fullName evidence="4 10">Mannan endo-1,6-alpha-mannosidase</fullName>
        <ecNumber evidence="4 10">3.2.1.101</ecNumber>
    </recommendedName>
</protein>
<feature type="transmembrane region" description="Helical" evidence="12">
    <location>
        <begin position="446"/>
        <end position="467"/>
    </location>
</feature>
<feature type="signal peptide" evidence="13">
    <location>
        <begin position="1"/>
        <end position="33"/>
    </location>
</feature>
<dbReference type="VEuPathDB" id="FungiDB:BDBG_08710"/>
<dbReference type="FunFam" id="1.50.10.20:FF:000006">
    <property type="entry name" value="Mannan endo-1,6-alpha-mannosidase"/>
    <property type="match status" value="1"/>
</dbReference>
<dbReference type="EMBL" id="GG657474">
    <property type="protein sequence ID" value="OAT13520.1"/>
    <property type="molecule type" value="Genomic_DNA"/>
</dbReference>
<dbReference type="EMBL" id="GG657474">
    <property type="protein sequence ID" value="OAT13519.1"/>
    <property type="molecule type" value="Genomic_DNA"/>
</dbReference>
<gene>
    <name evidence="14" type="ORF">BDBG_08710</name>
</gene>
<comment type="subcellular location">
    <subcellularLocation>
        <location evidence="2">Endomembrane system</location>
    </subcellularLocation>
</comment>
<feature type="region of interest" description="Disordered" evidence="11">
    <location>
        <begin position="405"/>
        <end position="431"/>
    </location>
</feature>
<dbReference type="PANTHER" id="PTHR12145:SF36">
    <property type="entry name" value="MANNAN ENDO-1,6-ALPHA-MANNOSIDASE DCW1"/>
    <property type="match status" value="1"/>
</dbReference>
<evidence type="ECO:0000256" key="13">
    <source>
        <dbReference type="SAM" id="SignalP"/>
    </source>
</evidence>
<dbReference type="RefSeq" id="XP_031580950.1">
    <property type="nucleotide sequence ID" value="XM_031723689.1"/>
</dbReference>
<evidence type="ECO:0000256" key="5">
    <source>
        <dbReference type="ARBA" id="ARBA00022729"/>
    </source>
</evidence>
<dbReference type="PANTHER" id="PTHR12145">
    <property type="entry name" value="MANNAN ENDO-1,6-ALPHA-MANNOSIDASE DCW1"/>
    <property type="match status" value="1"/>
</dbReference>
<evidence type="ECO:0000313" key="15">
    <source>
        <dbReference type="Proteomes" id="UP000002038"/>
    </source>
</evidence>
<evidence type="ECO:0000256" key="9">
    <source>
        <dbReference type="ARBA" id="ARBA00023295"/>
    </source>
</evidence>
<dbReference type="EC" id="3.2.1.101" evidence="4 10"/>
<evidence type="ECO:0000256" key="2">
    <source>
        <dbReference type="ARBA" id="ARBA00004308"/>
    </source>
</evidence>
<evidence type="ECO:0000256" key="6">
    <source>
        <dbReference type="ARBA" id="ARBA00022801"/>
    </source>
</evidence>
<evidence type="ECO:0000256" key="10">
    <source>
        <dbReference type="PIRNR" id="PIRNR016302"/>
    </source>
</evidence>
<evidence type="ECO:0000256" key="12">
    <source>
        <dbReference type="SAM" id="Phobius"/>
    </source>
</evidence>
<keyword evidence="15" id="KW-1185">Reference proteome</keyword>
<accession>A0A179V237</accession>
<dbReference type="Gene3D" id="1.50.10.20">
    <property type="match status" value="1"/>
</dbReference>